<dbReference type="Gene3D" id="1.10.510.10">
    <property type="entry name" value="Transferase(Phosphotransferase) domain 1"/>
    <property type="match status" value="1"/>
</dbReference>
<dbReference type="InterPro" id="IPR000719">
    <property type="entry name" value="Prot_kinase_dom"/>
</dbReference>
<feature type="compositionally biased region" description="Basic and acidic residues" evidence="16">
    <location>
        <begin position="213"/>
        <end position="222"/>
    </location>
</feature>
<reference evidence="18 19" key="1">
    <citation type="submission" date="2014-06" db="EMBL/GenBank/DDBJ databases">
        <title>Genome evolution of avian class.</title>
        <authorList>
            <person name="Zhang G."/>
            <person name="Li C."/>
        </authorList>
    </citation>
    <scope>NUCLEOTIDE SEQUENCE [LARGE SCALE GENOMIC DNA]</scope>
    <source>
        <strain evidence="18">BGI_N305</strain>
    </source>
</reference>
<evidence type="ECO:0000256" key="11">
    <source>
        <dbReference type="ARBA" id="ARBA00022777"/>
    </source>
</evidence>
<feature type="compositionally biased region" description="Polar residues" evidence="16">
    <location>
        <begin position="387"/>
        <end position="396"/>
    </location>
</feature>
<feature type="compositionally biased region" description="Basic and acidic residues" evidence="16">
    <location>
        <begin position="188"/>
        <end position="204"/>
    </location>
</feature>
<dbReference type="SMART" id="SM00220">
    <property type="entry name" value="S_TKc"/>
    <property type="match status" value="1"/>
</dbReference>
<dbReference type="InterPro" id="IPR017441">
    <property type="entry name" value="Protein_kinase_ATP_BS"/>
</dbReference>
<evidence type="ECO:0000256" key="14">
    <source>
        <dbReference type="ARBA" id="ARBA00045834"/>
    </source>
</evidence>
<dbReference type="AlphaFoldDB" id="A0A093PU35"/>
<dbReference type="STRING" id="328815.ENSMVIP00005007729"/>
<evidence type="ECO:0000313" key="19">
    <source>
        <dbReference type="Proteomes" id="UP000053258"/>
    </source>
</evidence>
<evidence type="ECO:0000256" key="4">
    <source>
        <dbReference type="ARBA" id="ARBA00012430"/>
    </source>
</evidence>
<keyword evidence="8" id="KW-0597">Phosphoprotein</keyword>
<evidence type="ECO:0000256" key="5">
    <source>
        <dbReference type="ARBA" id="ARBA00019315"/>
    </source>
</evidence>
<comment type="subunit">
    <text evidence="3">May interact with centrin.</text>
</comment>
<feature type="compositionally biased region" description="Basic and acidic residues" evidence="16">
    <location>
        <begin position="9"/>
        <end position="29"/>
    </location>
</feature>
<dbReference type="EMBL" id="KL670017">
    <property type="protein sequence ID" value="KFW77730.1"/>
    <property type="molecule type" value="Genomic_DNA"/>
</dbReference>
<keyword evidence="6" id="KW-0963">Cytoplasm</keyword>
<dbReference type="PROSITE" id="PS00108">
    <property type="entry name" value="PROTEIN_KINASE_ST"/>
    <property type="match status" value="1"/>
</dbReference>
<name>A0A093PU35_9PASS</name>
<evidence type="ECO:0000256" key="12">
    <source>
        <dbReference type="ARBA" id="ARBA00022840"/>
    </source>
</evidence>
<feature type="binding site" evidence="15">
    <location>
        <position position="501"/>
    </location>
    <ligand>
        <name>ATP</name>
        <dbReference type="ChEBI" id="CHEBI:30616"/>
    </ligand>
</feature>
<keyword evidence="9" id="KW-0808">Transferase</keyword>
<dbReference type="GO" id="GO:0005524">
    <property type="term" value="F:ATP binding"/>
    <property type="evidence" value="ECO:0007669"/>
    <property type="project" value="UniProtKB-UniRule"/>
</dbReference>
<dbReference type="OrthoDB" id="6070751at2759"/>
<feature type="non-terminal residue" evidence="18">
    <location>
        <position position="1"/>
    </location>
</feature>
<keyword evidence="7" id="KW-0723">Serine/threonine-protein kinase</keyword>
<evidence type="ECO:0000256" key="8">
    <source>
        <dbReference type="ARBA" id="ARBA00022553"/>
    </source>
</evidence>
<evidence type="ECO:0000256" key="1">
    <source>
        <dbReference type="ARBA" id="ARBA00004496"/>
    </source>
</evidence>
<dbReference type="FunFam" id="1.10.510.10:FF:000135">
    <property type="entry name" value="Putative myosin light chain kinase 3"/>
    <property type="match status" value="1"/>
</dbReference>
<evidence type="ECO:0000256" key="2">
    <source>
        <dbReference type="ARBA" id="ARBA00006692"/>
    </source>
</evidence>
<dbReference type="PANTHER" id="PTHR24347">
    <property type="entry name" value="SERINE/THREONINE-PROTEIN KINASE"/>
    <property type="match status" value="1"/>
</dbReference>
<feature type="region of interest" description="Disordered" evidence="16">
    <location>
        <begin position="1"/>
        <end position="438"/>
    </location>
</feature>
<dbReference type="EC" id="2.7.11.18" evidence="4"/>
<dbReference type="Pfam" id="PF00069">
    <property type="entry name" value="Pkinase"/>
    <property type="match status" value="1"/>
</dbReference>
<feature type="non-terminal residue" evidence="18">
    <location>
        <position position="772"/>
    </location>
</feature>
<organism evidence="18 19">
    <name type="scientific">Manacus vitellinus</name>
    <name type="common">golden-collared manakin</name>
    <dbReference type="NCBI Taxonomy" id="328815"/>
    <lineage>
        <taxon>Eukaryota</taxon>
        <taxon>Metazoa</taxon>
        <taxon>Chordata</taxon>
        <taxon>Craniata</taxon>
        <taxon>Vertebrata</taxon>
        <taxon>Euteleostomi</taxon>
        <taxon>Archelosauria</taxon>
        <taxon>Archosauria</taxon>
        <taxon>Dinosauria</taxon>
        <taxon>Saurischia</taxon>
        <taxon>Theropoda</taxon>
        <taxon>Coelurosauria</taxon>
        <taxon>Aves</taxon>
        <taxon>Neognathae</taxon>
        <taxon>Neoaves</taxon>
        <taxon>Telluraves</taxon>
        <taxon>Australaves</taxon>
        <taxon>Passeriformes</taxon>
        <taxon>Pipridae</taxon>
        <taxon>Manacus</taxon>
    </lineage>
</organism>
<evidence type="ECO:0000256" key="9">
    <source>
        <dbReference type="ARBA" id="ARBA00022679"/>
    </source>
</evidence>
<dbReference type="InterPro" id="IPR011009">
    <property type="entry name" value="Kinase-like_dom_sf"/>
</dbReference>
<dbReference type="PROSITE" id="PS50011">
    <property type="entry name" value="PROTEIN_KINASE_DOM"/>
    <property type="match status" value="1"/>
</dbReference>
<comment type="subcellular location">
    <subcellularLocation>
        <location evidence="1">Cytoplasm</location>
    </subcellularLocation>
</comment>
<sequence length="772" mass="82573">AATEAQGVGKEEKDEPGKTKTPAVEEPKGGKAAPIEGNAPAAAKAQDRGKGEKDEPGKKKAPAAGELKGEKAPTAAKEKDGEKDEPREEKAPALGEPEGGQAAPMEAKGPAVTEAQDGEKDKLRKEQAPGGSGPEAGGKAEPTEKKVPAAANSEGGKTKSTEETALAAAQTQDGGKGELANEETTAVAKEKDGEKAAAKTEKNSAAKMAQGGGKKEPAKEKAPAAGKVQDGGKKTAKVEKNTVASKTEDEGKDPAKEKVPVAAKAQDGGKKAAEVEAPAAAAEAGDGAEEPTESAAMVTVKAQGEGEEEPKGTEKQPPKVPEPPRPALLQSLSCPAACHREEQPWAEVAKMEMIPEETTAVEPKEGPTEPGPAPPAMGDLQPHGTPQERTLPSATGQPLDPAGVVEQPGPEGQPPSTEAKPPPSPYLTPDFGKEDPFEILDDVPPPPAPFEHRAVTLHSGSVSSQFSLNSKDILGGGKFGEVHTCTEKETGLKLAAKVIRKQGPKDKEMVLLEIDVMNQLNHHNLIQLYDAIETPREIILFMEFVEGGELFERIIDDDYHLTEVDCMVFVRQICEGIRFMHHMHVLHLDLKPENILCVSATGHMVKIIDFGLARSGLRENSPEVVNYEQVSYTTDMWSMGVITYMLYVRAGLSGLSPFLGDDDTETLNNVLAANWYFDEETFESVSNEAKDFVSNLIIKDKSARMSADQCLQHPWLKNLAEKAKRCNRRLKSQVLLKKYVMRRRWKKNFIGVCAANRFRKITSSGSLTALGV</sequence>
<dbReference type="GO" id="GO:0004687">
    <property type="term" value="F:myosin light chain kinase activity"/>
    <property type="evidence" value="ECO:0007669"/>
    <property type="project" value="UniProtKB-EC"/>
</dbReference>
<keyword evidence="19" id="KW-1185">Reference proteome</keyword>
<dbReference type="InterPro" id="IPR008271">
    <property type="entry name" value="Ser/Thr_kinase_AS"/>
</dbReference>
<dbReference type="PROSITE" id="PS00107">
    <property type="entry name" value="PROTEIN_KINASE_ATP"/>
    <property type="match status" value="1"/>
</dbReference>
<feature type="compositionally biased region" description="Basic and acidic residues" evidence="16">
    <location>
        <begin position="45"/>
        <end position="58"/>
    </location>
</feature>
<evidence type="ECO:0000256" key="16">
    <source>
        <dbReference type="SAM" id="MobiDB-lite"/>
    </source>
</evidence>
<feature type="compositionally biased region" description="Low complexity" evidence="16">
    <location>
        <begin position="163"/>
        <end position="172"/>
    </location>
</feature>
<evidence type="ECO:0000256" key="6">
    <source>
        <dbReference type="ARBA" id="ARBA00022490"/>
    </source>
</evidence>
<evidence type="ECO:0000256" key="15">
    <source>
        <dbReference type="PROSITE-ProRule" id="PRU10141"/>
    </source>
</evidence>
<dbReference type="Gene3D" id="3.30.200.20">
    <property type="entry name" value="Phosphorylase Kinase, domain 1"/>
    <property type="match status" value="1"/>
</dbReference>
<comment type="similarity">
    <text evidence="2">Belongs to the protein kinase superfamily. CAMK Ser/Thr protein kinase family.</text>
</comment>
<feature type="compositionally biased region" description="Basic and acidic residues" evidence="16">
    <location>
        <begin position="117"/>
        <end position="127"/>
    </location>
</feature>
<feature type="compositionally biased region" description="Basic and acidic residues" evidence="16">
    <location>
        <begin position="230"/>
        <end position="259"/>
    </location>
</feature>
<comment type="function">
    <text evidence="14">Implicated in the level of global muscle contraction and cardiac function. Phosphorylates a specific serine in the N-terminus of a myosin light chain.</text>
</comment>
<keyword evidence="13" id="KW-0112">Calmodulin-binding</keyword>
<feature type="compositionally biased region" description="Low complexity" evidence="16">
    <location>
        <begin position="31"/>
        <end position="44"/>
    </location>
</feature>
<keyword evidence="12 15" id="KW-0067">ATP-binding</keyword>
<evidence type="ECO:0000313" key="18">
    <source>
        <dbReference type="EMBL" id="KFW77730.1"/>
    </source>
</evidence>
<evidence type="ECO:0000256" key="3">
    <source>
        <dbReference type="ARBA" id="ARBA00011336"/>
    </source>
</evidence>
<feature type="compositionally biased region" description="Basic and acidic residues" evidence="16">
    <location>
        <begin position="67"/>
        <end position="91"/>
    </location>
</feature>
<proteinExistence type="inferred from homology"/>
<feature type="domain" description="Protein kinase" evidence="17">
    <location>
        <begin position="468"/>
        <end position="716"/>
    </location>
</feature>
<keyword evidence="11 18" id="KW-0418">Kinase</keyword>
<dbReference type="GO" id="GO:0005516">
    <property type="term" value="F:calmodulin binding"/>
    <property type="evidence" value="ECO:0007669"/>
    <property type="project" value="UniProtKB-KW"/>
</dbReference>
<dbReference type="GO" id="GO:0005737">
    <property type="term" value="C:cytoplasm"/>
    <property type="evidence" value="ECO:0007669"/>
    <property type="project" value="UniProtKB-SubCell"/>
</dbReference>
<dbReference type="SUPFAM" id="SSF56112">
    <property type="entry name" value="Protein kinase-like (PK-like)"/>
    <property type="match status" value="1"/>
</dbReference>
<gene>
    <name evidence="18" type="ORF">N305_03093</name>
</gene>
<evidence type="ECO:0000256" key="13">
    <source>
        <dbReference type="ARBA" id="ARBA00022860"/>
    </source>
</evidence>
<accession>A0A093PU35</accession>
<evidence type="ECO:0000259" key="17">
    <source>
        <dbReference type="PROSITE" id="PS50011"/>
    </source>
</evidence>
<feature type="compositionally biased region" description="Low complexity" evidence="16">
    <location>
        <begin position="275"/>
        <end position="285"/>
    </location>
</feature>
<evidence type="ECO:0000256" key="10">
    <source>
        <dbReference type="ARBA" id="ARBA00022741"/>
    </source>
</evidence>
<keyword evidence="10 15" id="KW-0547">Nucleotide-binding</keyword>
<dbReference type="FunFam" id="3.30.200.20:FF:000359">
    <property type="entry name" value="myosin light chain kinase 2, skeletal/cardiac muscle"/>
    <property type="match status" value="1"/>
</dbReference>
<dbReference type="Proteomes" id="UP000053258">
    <property type="component" value="Unassembled WGS sequence"/>
</dbReference>
<evidence type="ECO:0000256" key="7">
    <source>
        <dbReference type="ARBA" id="ARBA00022527"/>
    </source>
</evidence>
<protein>
    <recommendedName>
        <fullName evidence="5">Myosin light chain kinase 2, skeletal/cardiac muscle</fullName>
        <ecNumber evidence="4">2.7.11.18</ecNumber>
    </recommendedName>
</protein>